<evidence type="ECO:0000313" key="10">
    <source>
        <dbReference type="Proteomes" id="UP000291933"/>
    </source>
</evidence>
<feature type="domain" description="4Fe-4S ferredoxin-type" evidence="8">
    <location>
        <begin position="222"/>
        <end position="245"/>
    </location>
</feature>
<keyword evidence="4" id="KW-0408">Iron</keyword>
<keyword evidence="10" id="KW-1185">Reference proteome</keyword>
<feature type="transmembrane region" description="Helical" evidence="7">
    <location>
        <begin position="141"/>
        <end position="160"/>
    </location>
</feature>
<dbReference type="EMBL" id="SDMR01000001">
    <property type="protein sequence ID" value="TBT96418.1"/>
    <property type="molecule type" value="Genomic_DNA"/>
</dbReference>
<name>A0A4Q9KPA3_PROTD</name>
<dbReference type="InterPro" id="IPR017900">
    <property type="entry name" value="4Fe4S_Fe_S_CS"/>
</dbReference>
<evidence type="ECO:0000256" key="4">
    <source>
        <dbReference type="ARBA" id="ARBA00023004"/>
    </source>
</evidence>
<dbReference type="GO" id="GO:0051536">
    <property type="term" value="F:iron-sulfur cluster binding"/>
    <property type="evidence" value="ECO:0007669"/>
    <property type="project" value="UniProtKB-KW"/>
</dbReference>
<feature type="transmembrane region" description="Helical" evidence="7">
    <location>
        <begin position="25"/>
        <end position="42"/>
    </location>
</feature>
<protein>
    <submittedName>
        <fullName evidence="9">4Fe-4S binding protein</fullName>
    </submittedName>
</protein>
<dbReference type="AlphaFoldDB" id="A0A4Q9KPA3"/>
<dbReference type="PANTHER" id="PTHR30224:SF4">
    <property type="entry name" value="ELECTRON TRANSPORT PROTEIN YCCM-RELATED"/>
    <property type="match status" value="1"/>
</dbReference>
<dbReference type="PROSITE" id="PS51379">
    <property type="entry name" value="4FE4S_FER_2"/>
    <property type="match status" value="2"/>
</dbReference>
<evidence type="ECO:0000256" key="5">
    <source>
        <dbReference type="ARBA" id="ARBA00023014"/>
    </source>
</evidence>
<keyword evidence="3" id="KW-0479">Metal-binding</keyword>
<dbReference type="SUPFAM" id="SSF54862">
    <property type="entry name" value="4Fe-4S ferredoxins"/>
    <property type="match status" value="1"/>
</dbReference>
<evidence type="ECO:0000256" key="6">
    <source>
        <dbReference type="ARBA" id="ARBA00023136"/>
    </source>
</evidence>
<keyword evidence="2" id="KW-1003">Cell membrane</keyword>
<gene>
    <name evidence="9" type="ORF">ET996_01860</name>
</gene>
<evidence type="ECO:0000256" key="1">
    <source>
        <dbReference type="ARBA" id="ARBA00004236"/>
    </source>
</evidence>
<dbReference type="OrthoDB" id="9784262at2"/>
<dbReference type="GO" id="GO:0005886">
    <property type="term" value="C:plasma membrane"/>
    <property type="evidence" value="ECO:0007669"/>
    <property type="project" value="UniProtKB-SubCell"/>
</dbReference>
<dbReference type="PANTHER" id="PTHR30224">
    <property type="entry name" value="ELECTRON TRANSPORT PROTEIN"/>
    <property type="match status" value="1"/>
</dbReference>
<keyword evidence="6 7" id="KW-0472">Membrane</keyword>
<dbReference type="InterPro" id="IPR017896">
    <property type="entry name" value="4Fe4S_Fe-S-bd"/>
</dbReference>
<accession>A0A4Q9KPA3</accession>
<reference evidence="9 10" key="1">
    <citation type="submission" date="2019-01" db="EMBL/GenBank/DDBJ databases">
        <title>Lactibacter flavus gen. nov., sp. nov., a novel bacterium of the family Propionibacteriaceae isolated from raw milk and dairy products.</title>
        <authorList>
            <person name="Huptas C."/>
            <person name="Wenning M."/>
            <person name="Breitenwieser F."/>
            <person name="Doll E."/>
            <person name="Von Neubeck M."/>
            <person name="Busse H.-J."/>
            <person name="Scherer S."/>
        </authorList>
    </citation>
    <scope>NUCLEOTIDE SEQUENCE [LARGE SCALE GENOMIC DNA]</scope>
    <source>
        <strain evidence="9 10">DSM 22130</strain>
    </source>
</reference>
<comment type="subcellular location">
    <subcellularLocation>
        <location evidence="1">Cell membrane</location>
    </subcellularLocation>
</comment>
<dbReference type="InterPro" id="IPR052378">
    <property type="entry name" value="NosR_regulator"/>
</dbReference>
<evidence type="ECO:0000256" key="3">
    <source>
        <dbReference type="ARBA" id="ARBA00022723"/>
    </source>
</evidence>
<evidence type="ECO:0000256" key="7">
    <source>
        <dbReference type="SAM" id="Phobius"/>
    </source>
</evidence>
<feature type="transmembrane region" description="Helical" evidence="7">
    <location>
        <begin position="180"/>
        <end position="198"/>
    </location>
</feature>
<dbReference type="PROSITE" id="PS00198">
    <property type="entry name" value="4FE4S_FER_1"/>
    <property type="match status" value="1"/>
</dbReference>
<dbReference type="GO" id="GO:0046872">
    <property type="term" value="F:metal ion binding"/>
    <property type="evidence" value="ECO:0007669"/>
    <property type="project" value="UniProtKB-KW"/>
</dbReference>
<comment type="caution">
    <text evidence="9">The sequence shown here is derived from an EMBL/GenBank/DDBJ whole genome shotgun (WGS) entry which is preliminary data.</text>
</comment>
<keyword evidence="7" id="KW-0812">Transmembrane</keyword>
<feature type="transmembrane region" description="Helical" evidence="7">
    <location>
        <begin position="83"/>
        <end position="110"/>
    </location>
</feature>
<keyword evidence="5" id="KW-0411">Iron-sulfur</keyword>
<evidence type="ECO:0000256" key="2">
    <source>
        <dbReference type="ARBA" id="ARBA00022475"/>
    </source>
</evidence>
<dbReference type="RefSeq" id="WP_131170830.1">
    <property type="nucleotide sequence ID" value="NZ_FXTL01000001.1"/>
</dbReference>
<organism evidence="9 10">
    <name type="scientific">Propioniciclava tarda</name>
    <dbReference type="NCBI Taxonomy" id="433330"/>
    <lineage>
        <taxon>Bacteria</taxon>
        <taxon>Bacillati</taxon>
        <taxon>Actinomycetota</taxon>
        <taxon>Actinomycetes</taxon>
        <taxon>Propionibacteriales</taxon>
        <taxon>Propionibacteriaceae</taxon>
        <taxon>Propioniciclava</taxon>
    </lineage>
</organism>
<evidence type="ECO:0000259" key="8">
    <source>
        <dbReference type="PROSITE" id="PS51379"/>
    </source>
</evidence>
<feature type="domain" description="4Fe-4S ferredoxin-type" evidence="8">
    <location>
        <begin position="250"/>
        <end position="279"/>
    </location>
</feature>
<evidence type="ECO:0000313" key="9">
    <source>
        <dbReference type="EMBL" id="TBT96418.1"/>
    </source>
</evidence>
<sequence>MTTQAAPRLTKAQRRTRGIKRVKRARHLTQIAFAVFIIVAAVRHQTTEASASVDALCPMGAVETLLTWLTTGGLISKIHPSNLVLGVAIVVATILVGNAFCGWVCPFGALQDAITWVRTKLRLPTVGVPARVDKVLRYGRFVVLAVVMWMSYTTMKLWFFDYDPYVTLFGLHWLYEFSVEMWPALAILGVVIVGSFVVERAFCRYLCPLGGVFAILGHLSLTRIRRSPATCTDCTLCDKACPVGIEPAKAQPFANTDCIGCMDCLTTCPVPGALKLDAPVALGIPVRRDPSPTRTKEVVR</sequence>
<dbReference type="Proteomes" id="UP000291933">
    <property type="component" value="Unassembled WGS sequence"/>
</dbReference>
<keyword evidence="7" id="KW-1133">Transmembrane helix</keyword>
<dbReference type="Pfam" id="PF12801">
    <property type="entry name" value="Fer4_5"/>
    <property type="match status" value="2"/>
</dbReference>
<proteinExistence type="predicted"/>